<evidence type="ECO:0000256" key="1">
    <source>
        <dbReference type="SAM" id="MobiDB-lite"/>
    </source>
</evidence>
<evidence type="ECO:0000313" key="3">
    <source>
        <dbReference type="EMBL" id="MFD1645112.1"/>
    </source>
</evidence>
<keyword evidence="4" id="KW-1185">Reference proteome</keyword>
<evidence type="ECO:0000259" key="2">
    <source>
        <dbReference type="PROSITE" id="PS50093"/>
    </source>
</evidence>
<dbReference type="RefSeq" id="WP_256400347.1">
    <property type="nucleotide sequence ID" value="NZ_JANHJR010000002.1"/>
</dbReference>
<name>A0ABD6DFU0_9EURY</name>
<proteinExistence type="predicted"/>
<organism evidence="3 4">
    <name type="scientific">Haloarchaeobius litoreus</name>
    <dbReference type="NCBI Taxonomy" id="755306"/>
    <lineage>
        <taxon>Archaea</taxon>
        <taxon>Methanobacteriati</taxon>
        <taxon>Methanobacteriota</taxon>
        <taxon>Stenosarchaea group</taxon>
        <taxon>Halobacteria</taxon>
        <taxon>Halobacteriales</taxon>
        <taxon>Halorubellaceae</taxon>
        <taxon>Haloarchaeobius</taxon>
    </lineage>
</organism>
<dbReference type="Proteomes" id="UP001597034">
    <property type="component" value="Unassembled WGS sequence"/>
</dbReference>
<feature type="domain" description="PKD" evidence="2">
    <location>
        <begin position="37"/>
        <end position="130"/>
    </location>
</feature>
<evidence type="ECO:0000313" key="4">
    <source>
        <dbReference type="Proteomes" id="UP001597034"/>
    </source>
</evidence>
<gene>
    <name evidence="3" type="ORF">ACFSBL_05395</name>
</gene>
<dbReference type="EMBL" id="JBHUDO010000001">
    <property type="protein sequence ID" value="MFD1645112.1"/>
    <property type="molecule type" value="Genomic_DNA"/>
</dbReference>
<dbReference type="InterPro" id="IPR013783">
    <property type="entry name" value="Ig-like_fold"/>
</dbReference>
<comment type="caution">
    <text evidence="3">The sequence shown here is derived from an EMBL/GenBank/DDBJ whole genome shotgun (WGS) entry which is preliminary data.</text>
</comment>
<dbReference type="InterPro" id="IPR035986">
    <property type="entry name" value="PKD_dom_sf"/>
</dbReference>
<feature type="compositionally biased region" description="Gly residues" evidence="1">
    <location>
        <begin position="244"/>
        <end position="264"/>
    </location>
</feature>
<dbReference type="Pfam" id="PF18911">
    <property type="entry name" value="PKD_4"/>
    <property type="match status" value="1"/>
</dbReference>
<feature type="compositionally biased region" description="Low complexity" evidence="1">
    <location>
        <begin position="219"/>
        <end position="232"/>
    </location>
</feature>
<dbReference type="SUPFAM" id="SSF49299">
    <property type="entry name" value="PKD domain"/>
    <property type="match status" value="1"/>
</dbReference>
<dbReference type="InterPro" id="IPR022409">
    <property type="entry name" value="PKD/Chitinase_dom"/>
</dbReference>
<dbReference type="SMART" id="SM00089">
    <property type="entry name" value="PKD"/>
    <property type="match status" value="2"/>
</dbReference>
<reference evidence="3 4" key="1">
    <citation type="journal article" date="2019" name="Int. J. Syst. Evol. Microbiol.">
        <title>The Global Catalogue of Microorganisms (GCM) 10K type strain sequencing project: providing services to taxonomists for standard genome sequencing and annotation.</title>
        <authorList>
            <consortium name="The Broad Institute Genomics Platform"/>
            <consortium name="The Broad Institute Genome Sequencing Center for Infectious Disease"/>
            <person name="Wu L."/>
            <person name="Ma J."/>
        </authorList>
    </citation>
    <scope>NUCLEOTIDE SEQUENCE [LARGE SCALE GENOMIC DNA]</scope>
    <source>
        <strain evidence="3 4">CGMCC 1.10390</strain>
    </source>
</reference>
<dbReference type="PROSITE" id="PS50093">
    <property type="entry name" value="PKD"/>
    <property type="match status" value="1"/>
</dbReference>
<dbReference type="Gene3D" id="2.60.40.10">
    <property type="entry name" value="Immunoglobulins"/>
    <property type="match status" value="2"/>
</dbReference>
<feature type="region of interest" description="Disordered" evidence="1">
    <location>
        <begin position="206"/>
        <end position="268"/>
    </location>
</feature>
<accession>A0ABD6DFU0</accession>
<protein>
    <submittedName>
        <fullName evidence="3">PKD domain-containing protein</fullName>
    </submittedName>
</protein>
<dbReference type="AlphaFoldDB" id="A0ABD6DFU0"/>
<sequence length="1165" mass="127812">MRIYAVALLLLTQAVLPGAVAAADDEQTRALTTPNEPPLAEAGLDQRVPHGRTVLLDGRGSRDPDGNITGFEWTVTRPDGSLVTPDCPTCPRTTFTPNETGTYQVELTVSDDDGASTSDSLFVEVTVGNGPTVSLSGPTTTTAGATTEFVADAQAGSAELDRIEWRVDGTVVATRDLDGATENATLEGTFPSSGAYTVSARVFDASNRSDSDTRPISVTGTAPPGNGTTPNGSVPVLPGPGNPGGPSSPGGPGAPGAPGNGGGNASTLAEQYDPVVRGPQVVTGSRPLSASYRLGNSPSAAALQQVVWFRGSGRFDSGDSTRVDWSPGDHRLFALVDYTDGSTDVVSFPNGRTTVVADPQPSLALSELDADGRVSGSFTAGDNYGNLVDVVVEIDGQTVYERHASRAGSRPTLGSRVESEFALADVEPNSTHEVVVRATDGRGQTATLRRDAASSGEIEVVRAEFVNTPVDSYHERLDPDRYTAHHVIEVRLNGNSPDDLQTYYSGTTGVDMISNDSSNRELIQRSGEDVLVIHSFWTSETPRDYTITYLIENDSPSSESLVGNSQFTVEPSDPVLVLTTLTDGTEPEVNDWGVVVDATQSFDPDHTRLRFDWSGGANPTPGNPMIGEFDRMGMGELEVRDGNDGFSAQRCCFMQFFVPQIESVEQLNEGPFNATDIVQFEISSDNWGFTKSSGGYYDVDLSYESESRYVTVLSNDETPLEYRTEEQGDEQRQYSQRTIVEVQAAALSEDTVQPTVALYNDAHPDRVRTNVTLPTVEVRNQTTTEQFRDNITVESLAYEVRRENGTKHQVVTDQSELQVYIREGYQIVSETRRTTGVLLERRIEREEEHTSRISFGTEEDRAEYLRENANARSAGSRAVTQTQTEYVWRDSRGGPGTYTDQTRMRTIPAQTRTLTQYETEVRHTQTETEMVRTPYEHTVRRTSERPVTRCNQMVGCYEVTVTETVTDTVTDYRMVPTPVEETWWTTSTYWSTVPQSPGDSPTGRTKQVVVSESRQVQEYRFAVESQGQVTRETFFATQTQSETVEEWETYQTVQNEVIAQKFAKRDDIRVGNVEQELTWTVATRGETTEVVSEYEDPTNVVETIAIVTGEVREREFNPITAETEVVTVDTFREEVIRDGVVSTYYLIRSVSSQESNCLTGDYCED</sequence>
<dbReference type="InterPro" id="IPR000601">
    <property type="entry name" value="PKD_dom"/>
</dbReference>
<dbReference type="CDD" id="cd00146">
    <property type="entry name" value="PKD"/>
    <property type="match status" value="1"/>
</dbReference>